<dbReference type="Gene3D" id="2.30.110.10">
    <property type="entry name" value="Electron Transport, Fmn-binding Protein, Chain A"/>
    <property type="match status" value="1"/>
</dbReference>
<organism evidence="3 4">
    <name type="scientific">Streptomyces scopuliridis RB72</name>
    <dbReference type="NCBI Taxonomy" id="1440053"/>
    <lineage>
        <taxon>Bacteria</taxon>
        <taxon>Bacillati</taxon>
        <taxon>Actinomycetota</taxon>
        <taxon>Actinomycetes</taxon>
        <taxon>Kitasatosporales</taxon>
        <taxon>Streptomycetaceae</taxon>
        <taxon>Streptomyces</taxon>
    </lineage>
</organism>
<keyword evidence="1" id="KW-0560">Oxidoreductase</keyword>
<dbReference type="STRING" id="1440053.GCA_000718095_00366"/>
<sequence>MMQPVIAGARTGGPEVDQTSVPGAQLCLDFYAGLASGIAVVTAPSDDGPVGTTVSTVTSLSADPPLLLVCLSHTSRTLAAITPDSHFAVHLLHEEQSGRARLFSTATPAERFAAESFEEVLGVPVLSDTFAWSVCRTEEVRAYGDHCLVVGRVAALHTAGGRPLIWHDRGFHTLAEAGKR</sequence>
<dbReference type="PANTHER" id="PTHR30466">
    <property type="entry name" value="FLAVIN REDUCTASE"/>
    <property type="match status" value="1"/>
</dbReference>
<dbReference type="GO" id="GO:0042602">
    <property type="term" value="F:riboflavin reductase (NADPH) activity"/>
    <property type="evidence" value="ECO:0007669"/>
    <property type="project" value="TreeGrafter"/>
</dbReference>
<evidence type="ECO:0000313" key="3">
    <source>
        <dbReference type="EMBL" id="PVE12199.1"/>
    </source>
</evidence>
<dbReference type="RefSeq" id="WP_030349583.1">
    <property type="nucleotide sequence ID" value="NZ_AZSP01000122.1"/>
</dbReference>
<dbReference type="InterPro" id="IPR050268">
    <property type="entry name" value="NADH-dep_flavin_reductase"/>
</dbReference>
<dbReference type="AlphaFoldDB" id="A0A2T7TAK5"/>
<protein>
    <submittedName>
        <fullName evidence="3">Flavin monooxygenase/reductase</fullName>
    </submittedName>
</protein>
<reference evidence="3 4" key="1">
    <citation type="submission" date="2013-12" db="EMBL/GenBank/DDBJ databases">
        <title>Annotated genome of Streptomyces scopuliridis.</title>
        <authorList>
            <person name="Olson J.B."/>
        </authorList>
    </citation>
    <scope>NUCLEOTIDE SEQUENCE [LARGE SCALE GENOMIC DNA]</scope>
    <source>
        <strain evidence="3 4">RB72</strain>
    </source>
</reference>
<proteinExistence type="predicted"/>
<dbReference type="InterPro" id="IPR012349">
    <property type="entry name" value="Split_barrel_FMN-bd"/>
</dbReference>
<dbReference type="SUPFAM" id="SSF50475">
    <property type="entry name" value="FMN-binding split barrel"/>
    <property type="match status" value="1"/>
</dbReference>
<dbReference type="GO" id="GO:0004497">
    <property type="term" value="F:monooxygenase activity"/>
    <property type="evidence" value="ECO:0007669"/>
    <property type="project" value="UniProtKB-KW"/>
</dbReference>
<gene>
    <name evidence="3" type="ORF">Y717_06190</name>
</gene>
<keyword evidence="3" id="KW-0503">Monooxygenase</keyword>
<dbReference type="EMBL" id="AZSP01000122">
    <property type="protein sequence ID" value="PVE12199.1"/>
    <property type="molecule type" value="Genomic_DNA"/>
</dbReference>
<dbReference type="GO" id="GO:0010181">
    <property type="term" value="F:FMN binding"/>
    <property type="evidence" value="ECO:0007669"/>
    <property type="project" value="InterPro"/>
</dbReference>
<name>A0A2T7TAK5_9ACTN</name>
<dbReference type="GO" id="GO:0006208">
    <property type="term" value="P:pyrimidine nucleobase catabolic process"/>
    <property type="evidence" value="ECO:0007669"/>
    <property type="project" value="TreeGrafter"/>
</dbReference>
<evidence type="ECO:0000259" key="2">
    <source>
        <dbReference type="SMART" id="SM00903"/>
    </source>
</evidence>
<accession>A0A2T7TAK5</accession>
<keyword evidence="4" id="KW-1185">Reference proteome</keyword>
<dbReference type="Pfam" id="PF01613">
    <property type="entry name" value="Flavin_Reduct"/>
    <property type="match status" value="1"/>
</dbReference>
<dbReference type="OrthoDB" id="9792858at2"/>
<evidence type="ECO:0000313" key="4">
    <source>
        <dbReference type="Proteomes" id="UP000245992"/>
    </source>
</evidence>
<feature type="domain" description="Flavin reductase like" evidence="2">
    <location>
        <begin position="31"/>
        <end position="173"/>
    </location>
</feature>
<dbReference type="InterPro" id="IPR002563">
    <property type="entry name" value="Flavin_Rdtase-like_dom"/>
</dbReference>
<comment type="caution">
    <text evidence="3">The sequence shown here is derived from an EMBL/GenBank/DDBJ whole genome shotgun (WGS) entry which is preliminary data.</text>
</comment>
<evidence type="ECO:0000256" key="1">
    <source>
        <dbReference type="ARBA" id="ARBA00023002"/>
    </source>
</evidence>
<dbReference type="SMART" id="SM00903">
    <property type="entry name" value="Flavin_Reduct"/>
    <property type="match status" value="1"/>
</dbReference>
<dbReference type="PANTHER" id="PTHR30466:SF1">
    <property type="entry name" value="FMN REDUCTASE (NADH) RUTF"/>
    <property type="match status" value="1"/>
</dbReference>
<dbReference type="Proteomes" id="UP000245992">
    <property type="component" value="Unassembled WGS sequence"/>
</dbReference>